<feature type="domain" description="Histidine kinase" evidence="7">
    <location>
        <begin position="160"/>
        <end position="378"/>
    </location>
</feature>
<keyword evidence="5 8" id="KW-0418">Kinase</keyword>
<gene>
    <name evidence="8" type="ORF">RAN89_16880</name>
</gene>
<dbReference type="Gene3D" id="3.30.565.10">
    <property type="entry name" value="Histidine kinase-like ATPase, C-terminal domain"/>
    <property type="match status" value="1"/>
</dbReference>
<dbReference type="EMBL" id="CP132507">
    <property type="protein sequence ID" value="WNO04545.1"/>
    <property type="molecule type" value="Genomic_DNA"/>
</dbReference>
<dbReference type="InterPro" id="IPR036097">
    <property type="entry name" value="HisK_dim/P_sf"/>
</dbReference>
<dbReference type="SUPFAM" id="SSF47384">
    <property type="entry name" value="Homodimeric domain of signal transducing histidine kinase"/>
    <property type="match status" value="1"/>
</dbReference>
<keyword evidence="9" id="KW-1185">Reference proteome</keyword>
<evidence type="ECO:0000313" key="8">
    <source>
        <dbReference type="EMBL" id="WNO04545.1"/>
    </source>
</evidence>
<evidence type="ECO:0000256" key="1">
    <source>
        <dbReference type="ARBA" id="ARBA00000085"/>
    </source>
</evidence>
<reference evidence="8 9" key="1">
    <citation type="submission" date="2023-08" db="EMBL/GenBank/DDBJ databases">
        <title>Rhodoferax potami sp. nov. and Rhodoferax mekongensis sp. nov., isolated from the Mekong River in Thailand.</title>
        <authorList>
            <person name="Kitikhun S."/>
            <person name="Charoenyingcharoen P."/>
            <person name="Siriarchawattana P."/>
            <person name="Likhitrattanapisal S."/>
            <person name="Nilsakha T."/>
            <person name="Chanpet A."/>
            <person name="Rattanawaree P."/>
            <person name="Ingsriswang S."/>
        </authorList>
    </citation>
    <scope>NUCLEOTIDE SEQUENCE [LARGE SCALE GENOMIC DNA]</scope>
    <source>
        <strain evidence="8 9">TBRC 17307</strain>
    </source>
</reference>
<dbReference type="Pfam" id="PF00512">
    <property type="entry name" value="HisKA"/>
    <property type="match status" value="1"/>
</dbReference>
<keyword evidence="4" id="KW-0808">Transferase</keyword>
<dbReference type="InterPro" id="IPR005467">
    <property type="entry name" value="His_kinase_dom"/>
</dbReference>
<protein>
    <recommendedName>
        <fullName evidence="2">histidine kinase</fullName>
        <ecNumber evidence="2">2.7.13.3</ecNumber>
    </recommendedName>
</protein>
<dbReference type="PANTHER" id="PTHR43711">
    <property type="entry name" value="TWO-COMPONENT HISTIDINE KINASE"/>
    <property type="match status" value="1"/>
</dbReference>
<dbReference type="CDD" id="cd00082">
    <property type="entry name" value="HisKA"/>
    <property type="match status" value="1"/>
</dbReference>
<organism evidence="8 9">
    <name type="scientific">Rhodoferax mekongensis</name>
    <dbReference type="NCBI Taxonomy" id="3068341"/>
    <lineage>
        <taxon>Bacteria</taxon>
        <taxon>Pseudomonadati</taxon>
        <taxon>Pseudomonadota</taxon>
        <taxon>Betaproteobacteria</taxon>
        <taxon>Burkholderiales</taxon>
        <taxon>Comamonadaceae</taxon>
        <taxon>Rhodoferax</taxon>
    </lineage>
</organism>
<proteinExistence type="predicted"/>
<dbReference type="InterPro" id="IPR050736">
    <property type="entry name" value="Sensor_HK_Regulatory"/>
</dbReference>
<evidence type="ECO:0000256" key="2">
    <source>
        <dbReference type="ARBA" id="ARBA00012438"/>
    </source>
</evidence>
<dbReference type="SMART" id="SM00388">
    <property type="entry name" value="HisKA"/>
    <property type="match status" value="1"/>
</dbReference>
<dbReference type="InterPro" id="IPR036890">
    <property type="entry name" value="HATPase_C_sf"/>
</dbReference>
<dbReference type="GO" id="GO:0016301">
    <property type="term" value="F:kinase activity"/>
    <property type="evidence" value="ECO:0007669"/>
    <property type="project" value="UniProtKB-KW"/>
</dbReference>
<keyword evidence="6" id="KW-0902">Two-component regulatory system</keyword>
<dbReference type="Proteomes" id="UP001302257">
    <property type="component" value="Chromosome"/>
</dbReference>
<dbReference type="Gene3D" id="1.10.287.130">
    <property type="match status" value="1"/>
</dbReference>
<dbReference type="RefSeq" id="WP_313867382.1">
    <property type="nucleotide sequence ID" value="NZ_CP132507.1"/>
</dbReference>
<dbReference type="PRINTS" id="PR00344">
    <property type="entry name" value="BCTRLSENSOR"/>
</dbReference>
<comment type="catalytic activity">
    <reaction evidence="1">
        <text>ATP + protein L-histidine = ADP + protein N-phospho-L-histidine.</text>
        <dbReference type="EC" id="2.7.13.3"/>
    </reaction>
</comment>
<evidence type="ECO:0000256" key="3">
    <source>
        <dbReference type="ARBA" id="ARBA00022553"/>
    </source>
</evidence>
<dbReference type="PANTHER" id="PTHR43711:SF26">
    <property type="entry name" value="SENSOR HISTIDINE KINASE RCSC"/>
    <property type="match status" value="1"/>
</dbReference>
<dbReference type="PROSITE" id="PS50109">
    <property type="entry name" value="HIS_KIN"/>
    <property type="match status" value="1"/>
</dbReference>
<dbReference type="InterPro" id="IPR004358">
    <property type="entry name" value="Sig_transdc_His_kin-like_C"/>
</dbReference>
<evidence type="ECO:0000313" key="9">
    <source>
        <dbReference type="Proteomes" id="UP001302257"/>
    </source>
</evidence>
<dbReference type="SMART" id="SM00387">
    <property type="entry name" value="HATPase_c"/>
    <property type="match status" value="1"/>
</dbReference>
<evidence type="ECO:0000259" key="7">
    <source>
        <dbReference type="PROSITE" id="PS50109"/>
    </source>
</evidence>
<evidence type="ECO:0000256" key="6">
    <source>
        <dbReference type="ARBA" id="ARBA00023012"/>
    </source>
</evidence>
<keyword evidence="3" id="KW-0597">Phosphoprotein</keyword>
<dbReference type="CDD" id="cd00075">
    <property type="entry name" value="HATPase"/>
    <property type="match status" value="1"/>
</dbReference>
<dbReference type="InterPro" id="IPR003594">
    <property type="entry name" value="HATPase_dom"/>
</dbReference>
<accession>A0ABZ0AXZ0</accession>
<name>A0ABZ0AXZ0_9BURK</name>
<evidence type="ECO:0000256" key="4">
    <source>
        <dbReference type="ARBA" id="ARBA00022679"/>
    </source>
</evidence>
<dbReference type="EC" id="2.7.13.3" evidence="2"/>
<dbReference type="InterPro" id="IPR003661">
    <property type="entry name" value="HisK_dim/P_dom"/>
</dbReference>
<sequence>MTITTDLQPTGTFAMTPVCPHSISSPLQGAVDAGLLLCEQPEVHAEVESLRAQVRLVQSLLDACDHAVLTMSSAGECVPANSLAGIWWPQACGKERDELRQWALSAPGLIAECTRIWTHGGRKVLAVKRVHVEPSVAAIYLRDVTQAHDIDRMKSDFLSAAAHELRTPLASIYGFAELMLVRTLGPEKQKELLGTIHRQAKSLIDLINELLDLSRIEARQGKDLNIVSCPLAALVESTVSGLHYKADKHRLVCDLRHGALSVLADPEKTRQALLNVLSNAVKYSPQGGTVTISTSLRGLAGQQQIGVQVRDEGMGMDEAQCRRAFERFYRAQPLGDIPGTGLGLSLVQEIMQLQQGEAELSSVPGAGTTVTLWLPAQALLPDDAATADPHLMH</sequence>
<dbReference type="SUPFAM" id="SSF55874">
    <property type="entry name" value="ATPase domain of HSP90 chaperone/DNA topoisomerase II/histidine kinase"/>
    <property type="match status" value="1"/>
</dbReference>
<evidence type="ECO:0000256" key="5">
    <source>
        <dbReference type="ARBA" id="ARBA00022777"/>
    </source>
</evidence>
<dbReference type="Pfam" id="PF02518">
    <property type="entry name" value="HATPase_c"/>
    <property type="match status" value="1"/>
</dbReference>